<dbReference type="SUPFAM" id="SSF51197">
    <property type="entry name" value="Clavaminate synthase-like"/>
    <property type="match status" value="1"/>
</dbReference>
<comment type="cofactor">
    <cofactor evidence="1">
        <name>Fe(2+)</name>
        <dbReference type="ChEBI" id="CHEBI:29033"/>
    </cofactor>
</comment>
<keyword evidence="5" id="KW-0560">Oxidoreductase</keyword>
<accession>A0A0D3ILK4</accession>
<dbReference type="HOGENOM" id="CLU_016785_0_3_1"/>
<keyword evidence="7" id="KW-0539">Nucleus</keyword>
<proteinExistence type="predicted"/>
<sequence length="466" mass="50650">MVYSASRRVKPRKEDASTLDAVVLEAVVAELDATDRAAAGALGRASDAVGAADWRAAAEHSAVAQELAWKVLHTGHWTEVAPVWRAAYAAACHCAAVACTSVDAASEREVLLGALRTVDLGLMLGDTRFRAALLRLARRLETLLSAAGGGGGEGASGEGVVPARAAAVAGPSRLPSGRSLEPAREATRIALAAPRLNRPSLAYFFNEHMSQSQPALLEGATSGLALLEGAIDGWPSMGARRWTLPYLRRAAGHRTVPVELGERCLSLDCHQAVPSEHYLSLDFDEQLVRLSDFVDQLERAEEGGGRRAYLAQHALFDQVPQLRDDIAVPDYCSLSLEEEDEAEGEAEVAVAGELRINAWLGPKGTVSPLHYDRYHNLLAQVVGSKYVRLYSPLHSDRLYPHPPGLHEVSSRILDPDQADEAAFPLFDGTPFIDLLLREGETLYIPPRWWHFVEARETSFSVSFWWS</sequence>
<dbReference type="InterPro" id="IPR003347">
    <property type="entry name" value="JmjC_dom"/>
</dbReference>
<keyword evidence="10" id="KW-1185">Reference proteome</keyword>
<protein>
    <recommendedName>
        <fullName evidence="8">JmjC domain-containing protein</fullName>
    </recommendedName>
</protein>
<evidence type="ECO:0000256" key="3">
    <source>
        <dbReference type="ARBA" id="ARBA00022723"/>
    </source>
</evidence>
<dbReference type="RefSeq" id="XP_005764568.1">
    <property type="nucleotide sequence ID" value="XM_005764511.1"/>
</dbReference>
<dbReference type="Proteomes" id="UP000013827">
    <property type="component" value="Unassembled WGS sequence"/>
</dbReference>
<evidence type="ECO:0000256" key="4">
    <source>
        <dbReference type="ARBA" id="ARBA00022964"/>
    </source>
</evidence>
<keyword evidence="4" id="KW-0223">Dioxygenase</keyword>
<dbReference type="PaxDb" id="2903-EOD12139"/>
<dbReference type="InterPro" id="IPR056520">
    <property type="entry name" value="ARM_KDM8_N"/>
</dbReference>
<dbReference type="eggNOG" id="KOG2132">
    <property type="taxonomic scope" value="Eukaryota"/>
</dbReference>
<dbReference type="GeneID" id="17258260"/>
<dbReference type="OMA" id="KASYQEC"/>
<evidence type="ECO:0000313" key="10">
    <source>
        <dbReference type="Proteomes" id="UP000013827"/>
    </source>
</evidence>
<feature type="domain" description="JmjC" evidence="8">
    <location>
        <begin position="317"/>
        <end position="466"/>
    </location>
</feature>
<evidence type="ECO:0000256" key="6">
    <source>
        <dbReference type="ARBA" id="ARBA00023004"/>
    </source>
</evidence>
<organism evidence="9 10">
    <name type="scientific">Emiliania huxleyi (strain CCMP1516)</name>
    <dbReference type="NCBI Taxonomy" id="280463"/>
    <lineage>
        <taxon>Eukaryota</taxon>
        <taxon>Haptista</taxon>
        <taxon>Haptophyta</taxon>
        <taxon>Prymnesiophyceae</taxon>
        <taxon>Isochrysidales</taxon>
        <taxon>Noelaerhabdaceae</taxon>
        <taxon>Emiliania</taxon>
    </lineage>
</organism>
<evidence type="ECO:0000256" key="5">
    <source>
        <dbReference type="ARBA" id="ARBA00023002"/>
    </source>
</evidence>
<dbReference type="SMART" id="SM00558">
    <property type="entry name" value="JmjC"/>
    <property type="match status" value="1"/>
</dbReference>
<evidence type="ECO:0000259" key="8">
    <source>
        <dbReference type="PROSITE" id="PS51184"/>
    </source>
</evidence>
<comment type="subcellular location">
    <subcellularLocation>
        <location evidence="2">Nucleus</location>
    </subcellularLocation>
</comment>
<dbReference type="GO" id="GO:0051213">
    <property type="term" value="F:dioxygenase activity"/>
    <property type="evidence" value="ECO:0007669"/>
    <property type="project" value="UniProtKB-KW"/>
</dbReference>
<reference evidence="9" key="2">
    <citation type="submission" date="2024-10" db="UniProtKB">
        <authorList>
            <consortium name="EnsemblProtists"/>
        </authorList>
    </citation>
    <scope>IDENTIFICATION</scope>
</reference>
<evidence type="ECO:0000256" key="1">
    <source>
        <dbReference type="ARBA" id="ARBA00001954"/>
    </source>
</evidence>
<evidence type="ECO:0000256" key="2">
    <source>
        <dbReference type="ARBA" id="ARBA00004123"/>
    </source>
</evidence>
<dbReference type="InterPro" id="IPR041667">
    <property type="entry name" value="Cupin_8"/>
</dbReference>
<keyword evidence="6" id="KW-0408">Iron</keyword>
<dbReference type="PROSITE" id="PS51184">
    <property type="entry name" value="JMJC"/>
    <property type="match status" value="1"/>
</dbReference>
<dbReference type="PANTHER" id="PTHR12461">
    <property type="entry name" value="HYPOXIA-INDUCIBLE FACTOR 1 ALPHA INHIBITOR-RELATED"/>
    <property type="match status" value="1"/>
</dbReference>
<dbReference type="Pfam" id="PF13621">
    <property type="entry name" value="Cupin_8"/>
    <property type="match status" value="1"/>
</dbReference>
<dbReference type="GO" id="GO:0046872">
    <property type="term" value="F:metal ion binding"/>
    <property type="evidence" value="ECO:0007669"/>
    <property type="project" value="UniProtKB-KW"/>
</dbReference>
<dbReference type="EnsemblProtists" id="EOD12139">
    <property type="protein sequence ID" value="EOD12139"/>
    <property type="gene ID" value="EMIHUDRAFT_213927"/>
</dbReference>
<reference evidence="10" key="1">
    <citation type="journal article" date="2013" name="Nature">
        <title>Pan genome of the phytoplankton Emiliania underpins its global distribution.</title>
        <authorList>
            <person name="Read B.A."/>
            <person name="Kegel J."/>
            <person name="Klute M.J."/>
            <person name="Kuo A."/>
            <person name="Lefebvre S.C."/>
            <person name="Maumus F."/>
            <person name="Mayer C."/>
            <person name="Miller J."/>
            <person name="Monier A."/>
            <person name="Salamov A."/>
            <person name="Young J."/>
            <person name="Aguilar M."/>
            <person name="Claverie J.M."/>
            <person name="Frickenhaus S."/>
            <person name="Gonzalez K."/>
            <person name="Herman E.K."/>
            <person name="Lin Y.C."/>
            <person name="Napier J."/>
            <person name="Ogata H."/>
            <person name="Sarno A.F."/>
            <person name="Shmutz J."/>
            <person name="Schroeder D."/>
            <person name="de Vargas C."/>
            <person name="Verret F."/>
            <person name="von Dassow P."/>
            <person name="Valentin K."/>
            <person name="Van de Peer Y."/>
            <person name="Wheeler G."/>
            <person name="Dacks J.B."/>
            <person name="Delwiche C.F."/>
            <person name="Dyhrman S.T."/>
            <person name="Glockner G."/>
            <person name="John U."/>
            <person name="Richards T."/>
            <person name="Worden A.Z."/>
            <person name="Zhang X."/>
            <person name="Grigoriev I.V."/>
            <person name="Allen A.E."/>
            <person name="Bidle K."/>
            <person name="Borodovsky M."/>
            <person name="Bowler C."/>
            <person name="Brownlee C."/>
            <person name="Cock J.M."/>
            <person name="Elias M."/>
            <person name="Gladyshev V.N."/>
            <person name="Groth M."/>
            <person name="Guda C."/>
            <person name="Hadaegh A."/>
            <person name="Iglesias-Rodriguez M.D."/>
            <person name="Jenkins J."/>
            <person name="Jones B.M."/>
            <person name="Lawson T."/>
            <person name="Leese F."/>
            <person name="Lindquist E."/>
            <person name="Lobanov A."/>
            <person name="Lomsadze A."/>
            <person name="Malik S.B."/>
            <person name="Marsh M.E."/>
            <person name="Mackinder L."/>
            <person name="Mock T."/>
            <person name="Mueller-Roeber B."/>
            <person name="Pagarete A."/>
            <person name="Parker M."/>
            <person name="Probert I."/>
            <person name="Quesneville H."/>
            <person name="Raines C."/>
            <person name="Rensing S.A."/>
            <person name="Riano-Pachon D.M."/>
            <person name="Richier S."/>
            <person name="Rokitta S."/>
            <person name="Shiraiwa Y."/>
            <person name="Soanes D.M."/>
            <person name="van der Giezen M."/>
            <person name="Wahlund T.M."/>
            <person name="Williams B."/>
            <person name="Wilson W."/>
            <person name="Wolfe G."/>
            <person name="Wurch L.L."/>
        </authorList>
    </citation>
    <scope>NUCLEOTIDE SEQUENCE</scope>
</reference>
<dbReference type="Pfam" id="PF24472">
    <property type="entry name" value="ARM_KDM8_N"/>
    <property type="match status" value="1"/>
</dbReference>
<evidence type="ECO:0000313" key="9">
    <source>
        <dbReference type="EnsemblProtists" id="EOD12139"/>
    </source>
</evidence>
<dbReference type="PANTHER" id="PTHR12461:SF105">
    <property type="entry name" value="HYPOXIA-INDUCIBLE FACTOR 1-ALPHA INHIBITOR"/>
    <property type="match status" value="1"/>
</dbReference>
<name>A0A0D3ILK4_EMIH1</name>
<evidence type="ECO:0000256" key="7">
    <source>
        <dbReference type="ARBA" id="ARBA00023242"/>
    </source>
</evidence>
<keyword evidence="3" id="KW-0479">Metal-binding</keyword>
<dbReference type="GO" id="GO:0005634">
    <property type="term" value="C:nucleus"/>
    <property type="evidence" value="ECO:0007669"/>
    <property type="project" value="UniProtKB-SubCell"/>
</dbReference>
<dbReference type="KEGG" id="ehx:EMIHUDRAFT_213927"/>
<dbReference type="Gene3D" id="2.60.120.650">
    <property type="entry name" value="Cupin"/>
    <property type="match status" value="1"/>
</dbReference>
<dbReference type="AlphaFoldDB" id="A0A0D3ILK4"/>